<accession>A0A164WBB4</accession>
<comment type="catalytic activity">
    <reaction evidence="3">
        <text>a diacylglycerol + H2O = a monoacylglycerol + a fatty acid + H(+)</text>
        <dbReference type="Rhea" id="RHEA:32731"/>
        <dbReference type="ChEBI" id="CHEBI:15377"/>
        <dbReference type="ChEBI" id="CHEBI:15378"/>
        <dbReference type="ChEBI" id="CHEBI:17408"/>
        <dbReference type="ChEBI" id="CHEBI:18035"/>
        <dbReference type="ChEBI" id="CHEBI:28868"/>
    </reaction>
</comment>
<comment type="catalytic activity">
    <reaction evidence="4">
        <text>a monoacylglycerol + H2O = glycerol + a fatty acid + H(+)</text>
        <dbReference type="Rhea" id="RHEA:15245"/>
        <dbReference type="ChEBI" id="CHEBI:15377"/>
        <dbReference type="ChEBI" id="CHEBI:15378"/>
        <dbReference type="ChEBI" id="CHEBI:17408"/>
        <dbReference type="ChEBI" id="CHEBI:17754"/>
        <dbReference type="ChEBI" id="CHEBI:28868"/>
    </reaction>
</comment>
<evidence type="ECO:0000313" key="7">
    <source>
        <dbReference type="EMBL" id="KZS94903.1"/>
    </source>
</evidence>
<dbReference type="OrthoDB" id="426718at2759"/>
<gene>
    <name evidence="7" type="ORF">SISNIDRAFT_494796</name>
</gene>
<reference evidence="7 8" key="1">
    <citation type="journal article" date="2016" name="Mol. Biol. Evol.">
        <title>Comparative Genomics of Early-Diverging Mushroom-Forming Fungi Provides Insights into the Origins of Lignocellulose Decay Capabilities.</title>
        <authorList>
            <person name="Nagy L.G."/>
            <person name="Riley R."/>
            <person name="Tritt A."/>
            <person name="Adam C."/>
            <person name="Daum C."/>
            <person name="Floudas D."/>
            <person name="Sun H."/>
            <person name="Yadav J.S."/>
            <person name="Pangilinan J."/>
            <person name="Larsson K.H."/>
            <person name="Matsuura K."/>
            <person name="Barry K."/>
            <person name="Labutti K."/>
            <person name="Kuo R."/>
            <person name="Ohm R.A."/>
            <person name="Bhattacharya S.S."/>
            <person name="Shirouzu T."/>
            <person name="Yoshinaga Y."/>
            <person name="Martin F.M."/>
            <person name="Grigoriev I.V."/>
            <person name="Hibbett D.S."/>
        </authorList>
    </citation>
    <scope>NUCLEOTIDE SEQUENCE [LARGE SCALE GENOMIC DNA]</scope>
    <source>
        <strain evidence="7 8">HHB9708</strain>
    </source>
</reference>
<feature type="signal peptide" evidence="5">
    <location>
        <begin position="1"/>
        <end position="16"/>
    </location>
</feature>
<dbReference type="InterPro" id="IPR051218">
    <property type="entry name" value="Sec_MonoDiacylglyc_Lipase"/>
</dbReference>
<evidence type="ECO:0000256" key="3">
    <source>
        <dbReference type="ARBA" id="ARBA00047591"/>
    </source>
</evidence>
<dbReference type="Pfam" id="PF01764">
    <property type="entry name" value="Lipase_3"/>
    <property type="match status" value="1"/>
</dbReference>
<comment type="similarity">
    <text evidence="2">Belongs to the AB hydrolase superfamily. Lipase family. Class 3 subfamily.</text>
</comment>
<evidence type="ECO:0000256" key="2">
    <source>
        <dbReference type="ARBA" id="ARBA00043996"/>
    </source>
</evidence>
<sequence length="313" mass="32616">MLIIAVVVFSLSLVSARPSPFLGFGQTSSSASTTPLSQDTISATLLKPARFSQIAYCSTAAVKAWDCGAPCQSVPDIKVLLASGDNADIPDFYVAYDPSSQTLVIAHQGTDPENIQSIANDVALGLTPISSTEFPSAPSGVKVHKGFQETFLRTSSQITSLVSKSLTSQSPGPITNVLVTGHSLGAAIAVMDAIDIKTNILTGSLTGIKLDCVVFGLPRGGNQDWANFVDQTLGTSLSHTSNKNDPIPTLPPLFLSFQHPSGEIHITTSGDNVACPGQENKNCSDGNSVADDKLSDHDGPYFGVEMGSDACTA</sequence>
<evidence type="ECO:0000256" key="5">
    <source>
        <dbReference type="SAM" id="SignalP"/>
    </source>
</evidence>
<dbReference type="CDD" id="cd00519">
    <property type="entry name" value="Lipase_3"/>
    <property type="match status" value="1"/>
</dbReference>
<dbReference type="InterPro" id="IPR029058">
    <property type="entry name" value="AB_hydrolase_fold"/>
</dbReference>
<protein>
    <submittedName>
        <fullName evidence="7">Alpha/beta-hydrolase</fullName>
    </submittedName>
</protein>
<organism evidence="7 8">
    <name type="scientific">Sistotremastrum niveocremeum HHB9708</name>
    <dbReference type="NCBI Taxonomy" id="1314777"/>
    <lineage>
        <taxon>Eukaryota</taxon>
        <taxon>Fungi</taxon>
        <taxon>Dikarya</taxon>
        <taxon>Basidiomycota</taxon>
        <taxon>Agaricomycotina</taxon>
        <taxon>Agaricomycetes</taxon>
        <taxon>Sistotremastrales</taxon>
        <taxon>Sistotremastraceae</taxon>
        <taxon>Sertulicium</taxon>
        <taxon>Sertulicium niveocremeum</taxon>
    </lineage>
</organism>
<keyword evidence="5" id="KW-0732">Signal</keyword>
<keyword evidence="8" id="KW-1185">Reference proteome</keyword>
<dbReference type="GO" id="GO:0006629">
    <property type="term" value="P:lipid metabolic process"/>
    <property type="evidence" value="ECO:0007669"/>
    <property type="project" value="InterPro"/>
</dbReference>
<evidence type="ECO:0000259" key="6">
    <source>
        <dbReference type="Pfam" id="PF01764"/>
    </source>
</evidence>
<feature type="chain" id="PRO_5007853995" evidence="5">
    <location>
        <begin position="17"/>
        <end position="313"/>
    </location>
</feature>
<dbReference type="EMBL" id="KV419403">
    <property type="protein sequence ID" value="KZS94903.1"/>
    <property type="molecule type" value="Genomic_DNA"/>
</dbReference>
<dbReference type="AlphaFoldDB" id="A0A164WBB4"/>
<dbReference type="Gene3D" id="3.40.50.1820">
    <property type="entry name" value="alpha/beta hydrolase"/>
    <property type="match status" value="1"/>
</dbReference>
<dbReference type="STRING" id="1314777.A0A164WBB4"/>
<name>A0A164WBB4_9AGAM</name>
<keyword evidence="7" id="KW-0378">Hydrolase</keyword>
<evidence type="ECO:0000256" key="4">
    <source>
        <dbReference type="ARBA" id="ARBA00048461"/>
    </source>
</evidence>
<dbReference type="InterPro" id="IPR002921">
    <property type="entry name" value="Fungal_lipase-type"/>
</dbReference>
<feature type="domain" description="Fungal lipase-type" evidence="6">
    <location>
        <begin position="104"/>
        <end position="253"/>
    </location>
</feature>
<evidence type="ECO:0000313" key="8">
    <source>
        <dbReference type="Proteomes" id="UP000076722"/>
    </source>
</evidence>
<proteinExistence type="inferred from homology"/>
<dbReference type="PANTHER" id="PTHR45856:SF25">
    <property type="entry name" value="FUNGAL LIPASE-LIKE DOMAIN-CONTAINING PROTEIN"/>
    <property type="match status" value="1"/>
</dbReference>
<dbReference type="SUPFAM" id="SSF53474">
    <property type="entry name" value="alpha/beta-Hydrolases"/>
    <property type="match status" value="1"/>
</dbReference>
<evidence type="ECO:0000256" key="1">
    <source>
        <dbReference type="ARBA" id="ARBA00023157"/>
    </source>
</evidence>
<keyword evidence="1" id="KW-1015">Disulfide bond</keyword>
<dbReference type="PANTHER" id="PTHR45856">
    <property type="entry name" value="ALPHA/BETA-HYDROLASES SUPERFAMILY PROTEIN"/>
    <property type="match status" value="1"/>
</dbReference>
<dbReference type="GO" id="GO:0016787">
    <property type="term" value="F:hydrolase activity"/>
    <property type="evidence" value="ECO:0007669"/>
    <property type="project" value="UniProtKB-KW"/>
</dbReference>
<dbReference type="Proteomes" id="UP000076722">
    <property type="component" value="Unassembled WGS sequence"/>
</dbReference>